<comment type="caution">
    <text evidence="3">The sequence shown here is derived from an EMBL/GenBank/DDBJ whole genome shotgun (WGS) entry which is preliminary data.</text>
</comment>
<organism evidence="3 4">
    <name type="scientific">Hibiscus trionum</name>
    <name type="common">Flower of an hour</name>
    <dbReference type="NCBI Taxonomy" id="183268"/>
    <lineage>
        <taxon>Eukaryota</taxon>
        <taxon>Viridiplantae</taxon>
        <taxon>Streptophyta</taxon>
        <taxon>Embryophyta</taxon>
        <taxon>Tracheophyta</taxon>
        <taxon>Spermatophyta</taxon>
        <taxon>Magnoliopsida</taxon>
        <taxon>eudicotyledons</taxon>
        <taxon>Gunneridae</taxon>
        <taxon>Pentapetalae</taxon>
        <taxon>rosids</taxon>
        <taxon>malvids</taxon>
        <taxon>Malvales</taxon>
        <taxon>Malvaceae</taxon>
        <taxon>Malvoideae</taxon>
        <taxon>Hibiscus</taxon>
    </lineage>
</organism>
<dbReference type="Proteomes" id="UP001165190">
    <property type="component" value="Unassembled WGS sequence"/>
</dbReference>
<dbReference type="PANTHER" id="PTHR47068:SF1">
    <property type="entry name" value="OS02G0659100 PROTEIN"/>
    <property type="match status" value="1"/>
</dbReference>
<dbReference type="InterPro" id="IPR036236">
    <property type="entry name" value="Znf_C2H2_sf"/>
</dbReference>
<dbReference type="PROSITE" id="PS00028">
    <property type="entry name" value="ZINC_FINGER_C2H2_1"/>
    <property type="match status" value="3"/>
</dbReference>
<evidence type="ECO:0000259" key="2">
    <source>
        <dbReference type="PROSITE" id="PS50157"/>
    </source>
</evidence>
<dbReference type="EMBL" id="BSYR01000035">
    <property type="protein sequence ID" value="GMJ01589.1"/>
    <property type="molecule type" value="Genomic_DNA"/>
</dbReference>
<dbReference type="GO" id="GO:0008270">
    <property type="term" value="F:zinc ion binding"/>
    <property type="evidence" value="ECO:0007669"/>
    <property type="project" value="UniProtKB-KW"/>
</dbReference>
<keyword evidence="4" id="KW-1185">Reference proteome</keyword>
<reference evidence="3" key="1">
    <citation type="submission" date="2023-05" db="EMBL/GenBank/DDBJ databases">
        <title>Genome and transcriptome analyses reveal genes involved in the formation of fine ridges on petal epidermal cells in Hibiscus trionum.</title>
        <authorList>
            <person name="Koshimizu S."/>
            <person name="Masuda S."/>
            <person name="Ishii T."/>
            <person name="Shirasu K."/>
            <person name="Hoshino A."/>
            <person name="Arita M."/>
        </authorList>
    </citation>
    <scope>NUCLEOTIDE SEQUENCE</scope>
    <source>
        <strain evidence="3">Hamamatsu line</strain>
    </source>
</reference>
<dbReference type="OrthoDB" id="6077919at2759"/>
<evidence type="ECO:0000256" key="1">
    <source>
        <dbReference type="PROSITE-ProRule" id="PRU00042"/>
    </source>
</evidence>
<proteinExistence type="predicted"/>
<accession>A0A9W7IX84</accession>
<name>A0A9W7IX84_HIBTR</name>
<feature type="domain" description="C2H2-type" evidence="2">
    <location>
        <begin position="285"/>
        <end position="307"/>
    </location>
</feature>
<keyword evidence="1" id="KW-0862">Zinc</keyword>
<dbReference type="Gene3D" id="3.30.160.60">
    <property type="entry name" value="Classic Zinc Finger"/>
    <property type="match status" value="1"/>
</dbReference>
<evidence type="ECO:0000313" key="3">
    <source>
        <dbReference type="EMBL" id="GMJ01589.1"/>
    </source>
</evidence>
<keyword evidence="1" id="KW-0479">Metal-binding</keyword>
<dbReference type="Pfam" id="PF13912">
    <property type="entry name" value="zf-C2H2_6"/>
    <property type="match status" value="3"/>
</dbReference>
<evidence type="ECO:0000313" key="4">
    <source>
        <dbReference type="Proteomes" id="UP001165190"/>
    </source>
</evidence>
<dbReference type="SUPFAM" id="SSF57667">
    <property type="entry name" value="beta-beta-alpha zinc fingers"/>
    <property type="match status" value="1"/>
</dbReference>
<dbReference type="SMART" id="SM00355">
    <property type="entry name" value="ZnF_C2H2"/>
    <property type="match status" value="3"/>
</dbReference>
<protein>
    <recommendedName>
        <fullName evidence="2">C2H2-type domain-containing protein</fullName>
    </recommendedName>
</protein>
<dbReference type="AlphaFoldDB" id="A0A9W7IX84"/>
<gene>
    <name evidence="3" type="ORF">HRI_003828100</name>
</gene>
<dbReference type="PANTHER" id="PTHR47068">
    <property type="entry name" value="OS02G0659100 PROTEIN"/>
    <property type="match status" value="1"/>
</dbReference>
<dbReference type="PROSITE" id="PS50157">
    <property type="entry name" value="ZINC_FINGER_C2H2_2"/>
    <property type="match status" value="2"/>
</dbReference>
<dbReference type="InterPro" id="IPR013087">
    <property type="entry name" value="Znf_C2H2_type"/>
</dbReference>
<sequence>MAFIVDQQSSFKHFCKICKKGFGCGRALGGHMRAHGIGDESGHLDDDYPESDWEDKLGRNVPPSSKRMYALRANPNRLKSCRVCENCGKEFLSWKSFLEHGKCCSDDAESLVSSPDYDSMLTRVWSKRKRSFRADVDDFNSFFPSSEEEHLASCLMMLSNARVDPLVTEPEESCASASKEEERRNTMNFIAPIACRVPLDKAKGVFECKACKKVFNSHQALGGHRASHKKVKGCFVAQLDRIDDKDHRHDVITHEEFFPGKTMSNFRFDQGTSSSTPPKKKSKVHECSICHRVFSSGQALGGHKRCHWITSNAPDTSSLVKFHRFQDQMEPNQQRSKFIYNSESLNLKLDLNLPAATDHHDAVRQKHVHPSGFDVSTGIYLQPWLGGHDANQHQLQNADDEADIKVKLTKLSELKDINMSGGSSPWLQVGIGI</sequence>
<keyword evidence="1" id="KW-0863">Zinc-finger</keyword>
<feature type="domain" description="C2H2-type" evidence="2">
    <location>
        <begin position="206"/>
        <end position="233"/>
    </location>
</feature>